<feature type="compositionally biased region" description="Acidic residues" evidence="1">
    <location>
        <begin position="41"/>
        <end position="60"/>
    </location>
</feature>
<dbReference type="Proteomes" id="UP000289152">
    <property type="component" value="Unassembled WGS sequence"/>
</dbReference>
<protein>
    <submittedName>
        <fullName evidence="2">Uncharacterized protein</fullName>
    </submittedName>
</protein>
<proteinExistence type="predicted"/>
<evidence type="ECO:0000256" key="1">
    <source>
        <dbReference type="SAM" id="MobiDB-lite"/>
    </source>
</evidence>
<evidence type="ECO:0000313" key="3">
    <source>
        <dbReference type="Proteomes" id="UP000289152"/>
    </source>
</evidence>
<dbReference type="VEuPathDB" id="FungiDB:TREMEDRAFT_25723"/>
<gene>
    <name evidence="2" type="ORF">M231_00765</name>
</gene>
<dbReference type="EMBL" id="SDIL01000004">
    <property type="protein sequence ID" value="RXK42043.1"/>
    <property type="molecule type" value="Genomic_DNA"/>
</dbReference>
<comment type="caution">
    <text evidence="2">The sequence shown here is derived from an EMBL/GenBank/DDBJ whole genome shotgun (WGS) entry which is preliminary data.</text>
</comment>
<feature type="region of interest" description="Disordered" evidence="1">
    <location>
        <begin position="1"/>
        <end position="107"/>
    </location>
</feature>
<dbReference type="InParanoid" id="A0A4Q1BV63"/>
<feature type="region of interest" description="Disordered" evidence="1">
    <location>
        <begin position="135"/>
        <end position="155"/>
    </location>
</feature>
<sequence>MFETTVGTLNPTQLSPPAEENKMTVSMKVMKGQKREKVVDDSEDLASEEGMDDEYEDMGELSDSPSSLPSFSRPVTPHADSPSDPIIRRSRSPPSSSDEPFSLSHKAASLLGLQPGTLPHARASLENARDEVRRTAEVSSDSELPAFEGPSKSRMARARKVMSVVGVVGHSRTPSVVVGYGNEEEMKRRERRRKAADGVLYWQKEVERLEAEEKRLQGTTKRRR</sequence>
<feature type="compositionally biased region" description="Polar residues" evidence="1">
    <location>
        <begin position="1"/>
        <end position="15"/>
    </location>
</feature>
<dbReference type="AlphaFoldDB" id="A0A4Q1BV63"/>
<name>A0A4Q1BV63_TREME</name>
<dbReference type="OrthoDB" id="2564921at2759"/>
<keyword evidence="3" id="KW-1185">Reference proteome</keyword>
<feature type="compositionally biased region" description="Low complexity" evidence="1">
    <location>
        <begin position="61"/>
        <end position="72"/>
    </location>
</feature>
<evidence type="ECO:0000313" key="2">
    <source>
        <dbReference type="EMBL" id="RXK42043.1"/>
    </source>
</evidence>
<reference evidence="2 3" key="1">
    <citation type="submission" date="2016-06" db="EMBL/GenBank/DDBJ databases">
        <title>Evolution of pathogenesis and genome organization in the Tremellales.</title>
        <authorList>
            <person name="Cuomo C."/>
            <person name="Litvintseva A."/>
            <person name="Heitman J."/>
            <person name="Chen Y."/>
            <person name="Sun S."/>
            <person name="Springer D."/>
            <person name="Dromer F."/>
            <person name="Young S."/>
            <person name="Zeng Q."/>
            <person name="Chapman S."/>
            <person name="Gujja S."/>
            <person name="Saif S."/>
            <person name="Birren B."/>
        </authorList>
    </citation>
    <scope>NUCLEOTIDE SEQUENCE [LARGE SCALE GENOMIC DNA]</scope>
    <source>
        <strain evidence="2 3">ATCC 28783</strain>
    </source>
</reference>
<organism evidence="2 3">
    <name type="scientific">Tremella mesenterica</name>
    <name type="common">Jelly fungus</name>
    <dbReference type="NCBI Taxonomy" id="5217"/>
    <lineage>
        <taxon>Eukaryota</taxon>
        <taxon>Fungi</taxon>
        <taxon>Dikarya</taxon>
        <taxon>Basidiomycota</taxon>
        <taxon>Agaricomycotina</taxon>
        <taxon>Tremellomycetes</taxon>
        <taxon>Tremellales</taxon>
        <taxon>Tremellaceae</taxon>
        <taxon>Tremella</taxon>
    </lineage>
</organism>
<accession>A0A4Q1BV63</accession>